<dbReference type="OrthoDB" id="3624869at2759"/>
<evidence type="ECO:0000313" key="3">
    <source>
        <dbReference type="Proteomes" id="UP000237631"/>
    </source>
</evidence>
<feature type="region of interest" description="Disordered" evidence="1">
    <location>
        <begin position="1"/>
        <end position="26"/>
    </location>
</feature>
<dbReference type="AlphaFoldDB" id="A0A2S6C944"/>
<name>A0A2S6C944_9PEZI</name>
<proteinExistence type="predicted"/>
<comment type="caution">
    <text evidence="2">The sequence shown here is derived from an EMBL/GenBank/DDBJ whole genome shotgun (WGS) entry which is preliminary data.</text>
</comment>
<dbReference type="Proteomes" id="UP000237631">
    <property type="component" value="Unassembled WGS sequence"/>
</dbReference>
<dbReference type="EMBL" id="PNEN01000521">
    <property type="protein sequence ID" value="PPJ56257.1"/>
    <property type="molecule type" value="Genomic_DNA"/>
</dbReference>
<protein>
    <submittedName>
        <fullName evidence="2">Uncharacterized protein</fullName>
    </submittedName>
</protein>
<reference evidence="3" key="1">
    <citation type="journal article" date="2017" name="bioRxiv">
        <title>Conservation of a gene cluster reveals novel cercosporin biosynthetic mechanisms and extends production to the genus Colletotrichum.</title>
        <authorList>
            <person name="de Jonge R."/>
            <person name="Ebert M.K."/>
            <person name="Huitt-Roehl C.R."/>
            <person name="Pal P."/>
            <person name="Suttle J.C."/>
            <person name="Spanner R.E."/>
            <person name="Neubauer J.D."/>
            <person name="Jurick W.M.II."/>
            <person name="Stott K.A."/>
            <person name="Secor G.A."/>
            <person name="Thomma B.P.H.J."/>
            <person name="Van de Peer Y."/>
            <person name="Townsend C.A."/>
            <person name="Bolton M.D."/>
        </authorList>
    </citation>
    <scope>NUCLEOTIDE SEQUENCE [LARGE SCALE GENOMIC DNA]</scope>
    <source>
        <strain evidence="3">CBS538.71</strain>
    </source>
</reference>
<gene>
    <name evidence="2" type="ORF">CBER1_06353</name>
</gene>
<feature type="compositionally biased region" description="Basic and acidic residues" evidence="1">
    <location>
        <begin position="9"/>
        <end position="26"/>
    </location>
</feature>
<evidence type="ECO:0000313" key="2">
    <source>
        <dbReference type="EMBL" id="PPJ56257.1"/>
    </source>
</evidence>
<evidence type="ECO:0000256" key="1">
    <source>
        <dbReference type="SAM" id="MobiDB-lite"/>
    </source>
</evidence>
<sequence length="156" mass="17630">MVAPAVQRSEAREIGQSDMDHKPVAKESDVTWKEIRIHDVPASLASVTQGYQVLCTRCAQPTIEKTLLQYGASFKCSNQSCMNRHQRAAVAFPGDDQQGVDPAKNPLCHCNVVSRFKRIYVDETDLKKGSEKVFECAALRCDFGEEHERRRTVEFR</sequence>
<accession>A0A2S6C944</accession>
<keyword evidence="3" id="KW-1185">Reference proteome</keyword>
<organism evidence="2 3">
    <name type="scientific">Cercospora berteroae</name>
    <dbReference type="NCBI Taxonomy" id="357750"/>
    <lineage>
        <taxon>Eukaryota</taxon>
        <taxon>Fungi</taxon>
        <taxon>Dikarya</taxon>
        <taxon>Ascomycota</taxon>
        <taxon>Pezizomycotina</taxon>
        <taxon>Dothideomycetes</taxon>
        <taxon>Dothideomycetidae</taxon>
        <taxon>Mycosphaerellales</taxon>
        <taxon>Mycosphaerellaceae</taxon>
        <taxon>Cercospora</taxon>
    </lineage>
</organism>